<dbReference type="AlphaFoldDB" id="A0A0A8YVD5"/>
<organism evidence="1">
    <name type="scientific">Arundo donax</name>
    <name type="common">Giant reed</name>
    <name type="synonym">Donax arundinaceus</name>
    <dbReference type="NCBI Taxonomy" id="35708"/>
    <lineage>
        <taxon>Eukaryota</taxon>
        <taxon>Viridiplantae</taxon>
        <taxon>Streptophyta</taxon>
        <taxon>Embryophyta</taxon>
        <taxon>Tracheophyta</taxon>
        <taxon>Spermatophyta</taxon>
        <taxon>Magnoliopsida</taxon>
        <taxon>Liliopsida</taxon>
        <taxon>Poales</taxon>
        <taxon>Poaceae</taxon>
        <taxon>PACMAD clade</taxon>
        <taxon>Arundinoideae</taxon>
        <taxon>Arundineae</taxon>
        <taxon>Arundo</taxon>
    </lineage>
</organism>
<reference evidence="1" key="1">
    <citation type="submission" date="2014-09" db="EMBL/GenBank/DDBJ databases">
        <authorList>
            <person name="Magalhaes I.L.F."/>
            <person name="Oliveira U."/>
            <person name="Santos F.R."/>
            <person name="Vidigal T.H.D.A."/>
            <person name="Brescovit A.D."/>
            <person name="Santos A.J."/>
        </authorList>
    </citation>
    <scope>NUCLEOTIDE SEQUENCE</scope>
    <source>
        <tissue evidence="1">Shoot tissue taken approximately 20 cm above the soil surface</tissue>
    </source>
</reference>
<sequence>MIVIWWGKMTWLPIIIWLEGTSGKRT</sequence>
<reference evidence="1" key="2">
    <citation type="journal article" date="2015" name="Data Brief">
        <title>Shoot transcriptome of the giant reed, Arundo donax.</title>
        <authorList>
            <person name="Barrero R.A."/>
            <person name="Guerrero F.D."/>
            <person name="Moolhuijzen P."/>
            <person name="Goolsby J.A."/>
            <person name="Tidwell J."/>
            <person name="Bellgard S.E."/>
            <person name="Bellgard M.I."/>
        </authorList>
    </citation>
    <scope>NUCLEOTIDE SEQUENCE</scope>
    <source>
        <tissue evidence="1">Shoot tissue taken approximately 20 cm above the soil surface</tissue>
    </source>
</reference>
<proteinExistence type="predicted"/>
<protein>
    <submittedName>
        <fullName evidence="1">Uncharacterized protein</fullName>
    </submittedName>
</protein>
<accession>A0A0A8YVD5</accession>
<name>A0A0A8YVD5_ARUDO</name>
<dbReference type="EMBL" id="GBRH01267344">
    <property type="protein sequence ID" value="JAD30551.1"/>
    <property type="molecule type" value="Transcribed_RNA"/>
</dbReference>
<evidence type="ECO:0000313" key="1">
    <source>
        <dbReference type="EMBL" id="JAD30551.1"/>
    </source>
</evidence>